<evidence type="ECO:0000313" key="1">
    <source>
        <dbReference type="EMBL" id="MCQ4081846.1"/>
    </source>
</evidence>
<protein>
    <submittedName>
        <fullName evidence="1">Uncharacterized protein</fullName>
    </submittedName>
</protein>
<organism evidence="1 2">
    <name type="scientific">Streptomyces humicola</name>
    <dbReference type="NCBI Taxonomy" id="2953240"/>
    <lineage>
        <taxon>Bacteria</taxon>
        <taxon>Bacillati</taxon>
        <taxon>Actinomycetota</taxon>
        <taxon>Actinomycetes</taxon>
        <taxon>Kitasatosporales</taxon>
        <taxon>Streptomycetaceae</taxon>
        <taxon>Streptomyces</taxon>
    </lineage>
</organism>
<comment type="caution">
    <text evidence="1">The sequence shown here is derived from an EMBL/GenBank/DDBJ whole genome shotgun (WGS) entry which is preliminary data.</text>
</comment>
<keyword evidence="2" id="KW-1185">Reference proteome</keyword>
<proteinExistence type="predicted"/>
<sequence>MRTTSFRRRATTRAACPLPTTIWLPDPDQLPTPPAPGSVLPDWAIENIRTEFTHRPGHTPAPLLTIHIHDTAPGMDARTRCTTYPDPDADGSTGPARVLLAEIHPDTLPAPADHPTPTVAGTPGAMEDGWPGFFHRAHRLLPTDGLLLLATRQHRDSGFLTDPLGSLVACARTAGFRYLQHIVIAHAHPAGDRLVPAPPPDADPGLIHSDLIVLSAIHHA</sequence>
<dbReference type="Proteomes" id="UP001057702">
    <property type="component" value="Unassembled WGS sequence"/>
</dbReference>
<dbReference type="RefSeq" id="WP_255920756.1">
    <property type="nucleotide sequence ID" value="NZ_JANFNG010000010.1"/>
</dbReference>
<evidence type="ECO:0000313" key="2">
    <source>
        <dbReference type="Proteomes" id="UP001057702"/>
    </source>
</evidence>
<dbReference type="EMBL" id="JANFNG010000010">
    <property type="protein sequence ID" value="MCQ4081846.1"/>
    <property type="molecule type" value="Genomic_DNA"/>
</dbReference>
<accession>A0ABT1PW00</accession>
<name>A0ABT1PW00_9ACTN</name>
<reference evidence="1" key="1">
    <citation type="submission" date="2022-06" db="EMBL/GenBank/DDBJ databases">
        <title>Draft genome sequence of Streptomyces sp. RB6PN25 isolated from peat swamp forest in Thailand.</title>
        <authorList>
            <person name="Duangmal K."/>
            <person name="Klaysubun C."/>
        </authorList>
    </citation>
    <scope>NUCLEOTIDE SEQUENCE</scope>
    <source>
        <strain evidence="1">RB6PN25</strain>
    </source>
</reference>
<gene>
    <name evidence="1" type="ORF">NGB36_14820</name>
</gene>